<dbReference type="PANTHER" id="PTHR43568:SF1">
    <property type="entry name" value="P PROTEIN"/>
    <property type="match status" value="1"/>
</dbReference>
<feature type="transmembrane region" description="Helical" evidence="8">
    <location>
        <begin position="93"/>
        <end position="110"/>
    </location>
</feature>
<feature type="transmembrane region" description="Helical" evidence="8">
    <location>
        <begin position="278"/>
        <end position="300"/>
    </location>
</feature>
<dbReference type="GO" id="GO:0005886">
    <property type="term" value="C:plasma membrane"/>
    <property type="evidence" value="ECO:0007669"/>
    <property type="project" value="UniProtKB-SubCell"/>
</dbReference>
<feature type="transmembrane region" description="Helical" evidence="8">
    <location>
        <begin position="225"/>
        <end position="242"/>
    </location>
</feature>
<evidence type="ECO:0000256" key="7">
    <source>
        <dbReference type="ARBA" id="ARBA00023136"/>
    </source>
</evidence>
<accession>A0A2M6NZT5</accession>
<evidence type="ECO:0000256" key="5">
    <source>
        <dbReference type="ARBA" id="ARBA00022692"/>
    </source>
</evidence>
<dbReference type="CDD" id="cd01116">
    <property type="entry name" value="P_permease"/>
    <property type="match status" value="1"/>
</dbReference>
<organism evidence="10 11">
    <name type="scientific">Candidatus Magasanikbacteria bacterium CG10_big_fil_rev_8_21_14_0_10_38_6</name>
    <dbReference type="NCBI Taxonomy" id="1974647"/>
    <lineage>
        <taxon>Bacteria</taxon>
        <taxon>Candidatus Magasanikiibacteriota</taxon>
    </lineage>
</organism>
<dbReference type="InterPro" id="IPR051475">
    <property type="entry name" value="Diverse_Ion_Transporter"/>
</dbReference>
<evidence type="ECO:0000256" key="3">
    <source>
        <dbReference type="ARBA" id="ARBA00022448"/>
    </source>
</evidence>
<evidence type="ECO:0000256" key="8">
    <source>
        <dbReference type="SAM" id="Phobius"/>
    </source>
</evidence>
<evidence type="ECO:0000313" key="10">
    <source>
        <dbReference type="EMBL" id="PIR76993.1"/>
    </source>
</evidence>
<comment type="similarity">
    <text evidence="2">Belongs to the CitM (TC 2.A.11) transporter family.</text>
</comment>
<name>A0A2M6NZT5_9BACT</name>
<evidence type="ECO:0000313" key="11">
    <source>
        <dbReference type="Proteomes" id="UP000228528"/>
    </source>
</evidence>
<gene>
    <name evidence="10" type="ORF">COU30_04860</name>
</gene>
<feature type="transmembrane region" description="Helical" evidence="8">
    <location>
        <begin position="30"/>
        <end position="50"/>
    </location>
</feature>
<evidence type="ECO:0000256" key="1">
    <source>
        <dbReference type="ARBA" id="ARBA00004651"/>
    </source>
</evidence>
<feature type="transmembrane region" description="Helical" evidence="8">
    <location>
        <begin position="6"/>
        <end position="23"/>
    </location>
</feature>
<feature type="transmembrane region" description="Helical" evidence="8">
    <location>
        <begin position="56"/>
        <end position="72"/>
    </location>
</feature>
<dbReference type="EMBL" id="PFBW01000203">
    <property type="protein sequence ID" value="PIR76993.1"/>
    <property type="molecule type" value="Genomic_DNA"/>
</dbReference>
<keyword evidence="6 8" id="KW-1133">Transmembrane helix</keyword>
<dbReference type="Proteomes" id="UP000228528">
    <property type="component" value="Unassembled WGS sequence"/>
</dbReference>
<sequence length="426" mass="45701">MIISISFIVAIAIFLISYIVIISEKIHRTVISIAGAVLMIIFGVITQQQALEGVDFNTLGLLIGMMIIVGIAKESGMFQYVAIRAAKIGKGNPLAIFLLLGCITAIFSAFLDNVTTVFLMVPVTFVIANNLKVHPMPFLISIILLSNIGGTATLIGDPPNILIGSAAGLSFNTFIVNLGPIVLGSLVVTIGTLFFIYRKKLITTPEAKKTIMSFNPKDAITDKPLLVKSLIVIGLVILGFFTHTTTHIEAATLALGGAALLLLLTLNDPEEHFREVEWMTIFFFVGLFILVAGIEHVGLIEILAQKMIALTSGNLTSTTLLILWGSAIASAIVDNIPFVTTMIPLIKDIGAITGLHLEPLWWALALGADFGGNATIIGASANVVVKGLAEKAGYKIGFFQYMKIAVPVTVLVLLLSTAYMYIRYLI</sequence>
<feature type="domain" description="Citrate transporter-like" evidence="9">
    <location>
        <begin position="18"/>
        <end position="367"/>
    </location>
</feature>
<evidence type="ECO:0000256" key="4">
    <source>
        <dbReference type="ARBA" id="ARBA00022475"/>
    </source>
</evidence>
<dbReference type="Pfam" id="PF03600">
    <property type="entry name" value="CitMHS"/>
    <property type="match status" value="1"/>
</dbReference>
<dbReference type="AlphaFoldDB" id="A0A2M6NZT5"/>
<feature type="transmembrane region" description="Helical" evidence="8">
    <location>
        <begin position="404"/>
        <end position="422"/>
    </location>
</feature>
<feature type="transmembrane region" description="Helical" evidence="8">
    <location>
        <begin position="360"/>
        <end position="384"/>
    </location>
</feature>
<evidence type="ECO:0000256" key="6">
    <source>
        <dbReference type="ARBA" id="ARBA00022989"/>
    </source>
</evidence>
<keyword evidence="5 8" id="KW-0812">Transmembrane</keyword>
<dbReference type="InterPro" id="IPR000802">
    <property type="entry name" value="Arsenical_pump_ArsB"/>
</dbReference>
<feature type="transmembrane region" description="Helical" evidence="8">
    <location>
        <begin position="320"/>
        <end position="339"/>
    </location>
</feature>
<proteinExistence type="inferred from homology"/>
<dbReference type="InterPro" id="IPR004680">
    <property type="entry name" value="Cit_transptr-like_dom"/>
</dbReference>
<comment type="caution">
    <text evidence="10">The sequence shown here is derived from an EMBL/GenBank/DDBJ whole genome shotgun (WGS) entry which is preliminary data.</text>
</comment>
<reference evidence="11" key="1">
    <citation type="submission" date="2017-09" db="EMBL/GenBank/DDBJ databases">
        <title>Depth-based differentiation of microbial function through sediment-hosted aquifers and enrichment of novel symbionts in the deep terrestrial subsurface.</title>
        <authorList>
            <person name="Probst A.J."/>
            <person name="Ladd B."/>
            <person name="Jarett J.K."/>
            <person name="Geller-Mcgrath D.E."/>
            <person name="Sieber C.M.K."/>
            <person name="Emerson J.B."/>
            <person name="Anantharaman K."/>
            <person name="Thomas B.C."/>
            <person name="Malmstrom R."/>
            <person name="Stieglmeier M."/>
            <person name="Klingl A."/>
            <person name="Woyke T."/>
            <person name="Ryan C.M."/>
            <person name="Banfield J.F."/>
        </authorList>
    </citation>
    <scope>NUCLEOTIDE SEQUENCE [LARGE SCALE GENOMIC DNA]</scope>
</reference>
<keyword evidence="7 8" id="KW-0472">Membrane</keyword>
<evidence type="ECO:0000259" key="9">
    <source>
        <dbReference type="Pfam" id="PF03600"/>
    </source>
</evidence>
<evidence type="ECO:0000256" key="2">
    <source>
        <dbReference type="ARBA" id="ARBA00009843"/>
    </source>
</evidence>
<dbReference type="GO" id="GO:0015105">
    <property type="term" value="F:arsenite transmembrane transporter activity"/>
    <property type="evidence" value="ECO:0007669"/>
    <property type="project" value="InterPro"/>
</dbReference>
<comment type="subcellular location">
    <subcellularLocation>
        <location evidence="1">Cell membrane</location>
        <topology evidence="1">Multi-pass membrane protein</topology>
    </subcellularLocation>
</comment>
<keyword evidence="4" id="KW-1003">Cell membrane</keyword>
<feature type="transmembrane region" description="Helical" evidence="8">
    <location>
        <begin position="175"/>
        <end position="197"/>
    </location>
</feature>
<protein>
    <recommendedName>
        <fullName evidence="9">Citrate transporter-like domain-containing protein</fullName>
    </recommendedName>
</protein>
<dbReference type="PRINTS" id="PR00758">
    <property type="entry name" value="ARSENICPUMP"/>
</dbReference>
<feature type="transmembrane region" description="Helical" evidence="8">
    <location>
        <begin position="138"/>
        <end position="155"/>
    </location>
</feature>
<feature type="transmembrane region" description="Helical" evidence="8">
    <location>
        <begin position="116"/>
        <end position="131"/>
    </location>
</feature>
<keyword evidence="3" id="KW-0813">Transport</keyword>
<dbReference type="PANTHER" id="PTHR43568">
    <property type="entry name" value="P PROTEIN"/>
    <property type="match status" value="1"/>
</dbReference>